<evidence type="ECO:0000256" key="1">
    <source>
        <dbReference type="SAM" id="Phobius"/>
    </source>
</evidence>
<protein>
    <recommendedName>
        <fullName evidence="4">G protein-coupled receptor</fullName>
    </recommendedName>
</protein>
<dbReference type="Proteomes" id="UP001432322">
    <property type="component" value="Unassembled WGS sequence"/>
</dbReference>
<keyword evidence="1" id="KW-1133">Transmembrane helix</keyword>
<dbReference type="AlphaFoldDB" id="A0AAV5UT44"/>
<dbReference type="PANTHER" id="PTHR47521:SF18">
    <property type="entry name" value="G PROTEIN-COUPLED RECEPTOR-RELATED"/>
    <property type="match status" value="1"/>
</dbReference>
<feature type="non-terminal residue" evidence="2">
    <location>
        <position position="209"/>
    </location>
</feature>
<feature type="non-terminal residue" evidence="2">
    <location>
        <position position="1"/>
    </location>
</feature>
<keyword evidence="1" id="KW-0812">Transmembrane</keyword>
<reference evidence="2" key="1">
    <citation type="submission" date="2023-10" db="EMBL/GenBank/DDBJ databases">
        <title>Genome assembly of Pristionchus species.</title>
        <authorList>
            <person name="Yoshida K."/>
            <person name="Sommer R.J."/>
        </authorList>
    </citation>
    <scope>NUCLEOTIDE SEQUENCE</scope>
    <source>
        <strain evidence="2">RS5133</strain>
    </source>
</reference>
<dbReference type="InterPro" id="IPR052860">
    <property type="entry name" value="NRL-GPCR1"/>
</dbReference>
<feature type="transmembrane region" description="Helical" evidence="1">
    <location>
        <begin position="61"/>
        <end position="81"/>
    </location>
</feature>
<accession>A0AAV5UT44</accession>
<evidence type="ECO:0000313" key="2">
    <source>
        <dbReference type="EMBL" id="GMT09417.1"/>
    </source>
</evidence>
<proteinExistence type="predicted"/>
<evidence type="ECO:0000313" key="3">
    <source>
        <dbReference type="Proteomes" id="UP001432322"/>
    </source>
</evidence>
<gene>
    <name evidence="2" type="ORF">PFISCL1PPCAC_714</name>
</gene>
<feature type="transmembrane region" description="Helical" evidence="1">
    <location>
        <begin position="111"/>
        <end position="133"/>
    </location>
</feature>
<organism evidence="2 3">
    <name type="scientific">Pristionchus fissidentatus</name>
    <dbReference type="NCBI Taxonomy" id="1538716"/>
    <lineage>
        <taxon>Eukaryota</taxon>
        <taxon>Metazoa</taxon>
        <taxon>Ecdysozoa</taxon>
        <taxon>Nematoda</taxon>
        <taxon>Chromadorea</taxon>
        <taxon>Rhabditida</taxon>
        <taxon>Rhabditina</taxon>
        <taxon>Diplogasteromorpha</taxon>
        <taxon>Diplogasteroidea</taxon>
        <taxon>Neodiplogasteridae</taxon>
        <taxon>Pristionchus</taxon>
    </lineage>
</organism>
<name>A0AAV5UT44_9BILA</name>
<dbReference type="EMBL" id="BTSY01000001">
    <property type="protein sequence ID" value="GMT09417.1"/>
    <property type="molecule type" value="Genomic_DNA"/>
</dbReference>
<keyword evidence="1" id="KW-0472">Membrane</keyword>
<sequence>NVNSILLINSHSRFKAIRNPGAYEKESVNYLFIFTATFLAAIYAVGIVYLIYWQWKYWETIIMMYCIEATVISISIILLFYSKQRLLNLPYTSDRVNAKYQIEEIFEFSRAILPSLLISSLLKSAALIPTVLWQGGFISYELCCLFYFTTHSLNCILMKITLIVFHKTLRRNLQKLPHIFRGRITPESLTKANKEDETQAYFNQIRESW</sequence>
<feature type="transmembrane region" description="Helical" evidence="1">
    <location>
        <begin position="145"/>
        <end position="165"/>
    </location>
</feature>
<feature type="transmembrane region" description="Helical" evidence="1">
    <location>
        <begin position="28"/>
        <end position="55"/>
    </location>
</feature>
<comment type="caution">
    <text evidence="2">The sequence shown here is derived from an EMBL/GenBank/DDBJ whole genome shotgun (WGS) entry which is preliminary data.</text>
</comment>
<dbReference type="PANTHER" id="PTHR47521">
    <property type="entry name" value="SERPENTINE RECEPTOR, CLASS E (EPSILON)-RELATED"/>
    <property type="match status" value="1"/>
</dbReference>
<keyword evidence="3" id="KW-1185">Reference proteome</keyword>
<evidence type="ECO:0008006" key="4">
    <source>
        <dbReference type="Google" id="ProtNLM"/>
    </source>
</evidence>